<keyword evidence="6" id="KW-0547">Nucleotide-binding</keyword>
<evidence type="ECO:0000256" key="7">
    <source>
        <dbReference type="ARBA" id="ARBA00022840"/>
    </source>
</evidence>
<evidence type="ECO:0000256" key="5">
    <source>
        <dbReference type="ARBA" id="ARBA00022519"/>
    </source>
</evidence>
<comment type="similarity">
    <text evidence="2">Belongs to the ABC transporter superfamily.</text>
</comment>
<dbReference type="SMART" id="SM00382">
    <property type="entry name" value="AAA"/>
    <property type="match status" value="1"/>
</dbReference>
<dbReference type="Gene3D" id="3.40.50.300">
    <property type="entry name" value="P-loop containing nucleotide triphosphate hydrolases"/>
    <property type="match status" value="1"/>
</dbReference>
<sequence length="244" mass="26066">MSAPAEIRVDNVRFSYGETAMHFDAAIPGGVIAAIVGPSGSGKSTLLNLIAGFEFPQSGRILIAGEDVTALSPADRPVSMVFQENNLFAHLTVEQNIGLGRSPNLGLTAKDRADIAEALSRVGLAGKEQRKPEALSGGERQRVAIARALIRQRPVLLLDEAFASLGPALRHQMLDLVRELHLETGMTVLMVTHTPEDALHLDALLLFLDTGRISAMGPAAELLSPAGPDALRRYIGEKRGLPRT</sequence>
<dbReference type="PROSITE" id="PS00211">
    <property type="entry name" value="ABC_TRANSPORTER_1"/>
    <property type="match status" value="1"/>
</dbReference>
<evidence type="ECO:0000259" key="10">
    <source>
        <dbReference type="PROSITE" id="PS50893"/>
    </source>
</evidence>
<keyword evidence="4" id="KW-1003">Cell membrane</keyword>
<reference evidence="11 12" key="1">
    <citation type="submission" date="2020-08" db="EMBL/GenBank/DDBJ databases">
        <title>Genomic Encyclopedia of Type Strains, Phase IV (KMG-IV): sequencing the most valuable type-strain genomes for metagenomic binning, comparative biology and taxonomic classification.</title>
        <authorList>
            <person name="Goeker M."/>
        </authorList>
    </citation>
    <scope>NUCLEOTIDE SEQUENCE [LARGE SCALE GENOMIC DNA]</scope>
    <source>
        <strain evidence="11 12">DSM 26944</strain>
    </source>
</reference>
<dbReference type="GO" id="GO:0016887">
    <property type="term" value="F:ATP hydrolysis activity"/>
    <property type="evidence" value="ECO:0007669"/>
    <property type="project" value="InterPro"/>
</dbReference>
<feature type="domain" description="ABC transporter" evidence="10">
    <location>
        <begin position="7"/>
        <end position="235"/>
    </location>
</feature>
<dbReference type="InterPro" id="IPR003439">
    <property type="entry name" value="ABC_transporter-like_ATP-bd"/>
</dbReference>
<dbReference type="EMBL" id="JACIJG010000010">
    <property type="protein sequence ID" value="MBB5702947.1"/>
    <property type="molecule type" value="Genomic_DNA"/>
</dbReference>
<protein>
    <submittedName>
        <fullName evidence="11">Thiamine transport system ATP-binding protein</fullName>
    </submittedName>
</protein>
<dbReference type="InterPro" id="IPR017871">
    <property type="entry name" value="ABC_transporter-like_CS"/>
</dbReference>
<dbReference type="AlphaFoldDB" id="A0A7W9AYH5"/>
<evidence type="ECO:0000256" key="3">
    <source>
        <dbReference type="ARBA" id="ARBA00022448"/>
    </source>
</evidence>
<comment type="caution">
    <text evidence="11">The sequence shown here is derived from an EMBL/GenBank/DDBJ whole genome shotgun (WGS) entry which is preliminary data.</text>
</comment>
<dbReference type="PANTHER" id="PTHR42781">
    <property type="entry name" value="SPERMIDINE/PUTRESCINE IMPORT ATP-BINDING PROTEIN POTA"/>
    <property type="match status" value="1"/>
</dbReference>
<dbReference type="NCBIfam" id="TIGR01277">
    <property type="entry name" value="thiQ"/>
    <property type="match status" value="1"/>
</dbReference>
<proteinExistence type="inferred from homology"/>
<organism evidence="11 12">
    <name type="scientific">Brucella daejeonensis</name>
    <dbReference type="NCBI Taxonomy" id="659015"/>
    <lineage>
        <taxon>Bacteria</taxon>
        <taxon>Pseudomonadati</taxon>
        <taxon>Pseudomonadota</taxon>
        <taxon>Alphaproteobacteria</taxon>
        <taxon>Hyphomicrobiales</taxon>
        <taxon>Brucellaceae</taxon>
        <taxon>Brucella/Ochrobactrum group</taxon>
        <taxon>Brucella</taxon>
    </lineage>
</organism>
<dbReference type="Pfam" id="PF00005">
    <property type="entry name" value="ABC_tran"/>
    <property type="match status" value="1"/>
</dbReference>
<evidence type="ECO:0000256" key="4">
    <source>
        <dbReference type="ARBA" id="ARBA00022475"/>
    </source>
</evidence>
<dbReference type="Proteomes" id="UP000555546">
    <property type="component" value="Unassembled WGS sequence"/>
</dbReference>
<gene>
    <name evidence="11" type="ORF">FHS76_002838</name>
</gene>
<keyword evidence="5" id="KW-0997">Cell inner membrane</keyword>
<evidence type="ECO:0000256" key="2">
    <source>
        <dbReference type="ARBA" id="ARBA00005417"/>
    </source>
</evidence>
<keyword evidence="9" id="KW-0472">Membrane</keyword>
<name>A0A7W9AYH5_9HYPH</name>
<evidence type="ECO:0000256" key="9">
    <source>
        <dbReference type="ARBA" id="ARBA00023136"/>
    </source>
</evidence>
<keyword evidence="3" id="KW-0813">Transport</keyword>
<keyword evidence="12" id="KW-1185">Reference proteome</keyword>
<accession>A0A7W9AYH5</accession>
<evidence type="ECO:0000313" key="12">
    <source>
        <dbReference type="Proteomes" id="UP000555546"/>
    </source>
</evidence>
<dbReference type="SUPFAM" id="SSF52540">
    <property type="entry name" value="P-loop containing nucleoside triphosphate hydrolases"/>
    <property type="match status" value="1"/>
</dbReference>
<comment type="subcellular location">
    <subcellularLocation>
        <location evidence="1">Cell inner membrane</location>
    </subcellularLocation>
</comment>
<evidence type="ECO:0000256" key="6">
    <source>
        <dbReference type="ARBA" id="ARBA00022741"/>
    </source>
</evidence>
<dbReference type="InterPro" id="IPR027417">
    <property type="entry name" value="P-loop_NTPase"/>
</dbReference>
<dbReference type="InterPro" id="IPR005968">
    <property type="entry name" value="Thiamine_ABC_ThiQ"/>
</dbReference>
<evidence type="ECO:0000256" key="1">
    <source>
        <dbReference type="ARBA" id="ARBA00004533"/>
    </source>
</evidence>
<dbReference type="InterPro" id="IPR003593">
    <property type="entry name" value="AAA+_ATPase"/>
</dbReference>
<evidence type="ECO:0000313" key="11">
    <source>
        <dbReference type="EMBL" id="MBB5702947.1"/>
    </source>
</evidence>
<dbReference type="GO" id="GO:0042626">
    <property type="term" value="F:ATPase-coupled transmembrane transporter activity"/>
    <property type="evidence" value="ECO:0007669"/>
    <property type="project" value="InterPro"/>
</dbReference>
<dbReference type="GO" id="GO:0005886">
    <property type="term" value="C:plasma membrane"/>
    <property type="evidence" value="ECO:0007669"/>
    <property type="project" value="UniProtKB-SubCell"/>
</dbReference>
<dbReference type="PANTHER" id="PTHR42781:SF1">
    <property type="entry name" value="THIAMINE IMPORT ATP-BINDING PROTEIN THIQ"/>
    <property type="match status" value="1"/>
</dbReference>
<keyword evidence="7 11" id="KW-0067">ATP-binding</keyword>
<dbReference type="RefSeq" id="WP_183653645.1">
    <property type="nucleotide sequence ID" value="NZ_JACIJG010000010.1"/>
</dbReference>
<dbReference type="InterPro" id="IPR050093">
    <property type="entry name" value="ABC_SmlMolc_Importer"/>
</dbReference>
<dbReference type="GO" id="GO:0005524">
    <property type="term" value="F:ATP binding"/>
    <property type="evidence" value="ECO:0007669"/>
    <property type="project" value="UniProtKB-KW"/>
</dbReference>
<dbReference type="PROSITE" id="PS50893">
    <property type="entry name" value="ABC_TRANSPORTER_2"/>
    <property type="match status" value="1"/>
</dbReference>
<dbReference type="GO" id="GO:0071934">
    <property type="term" value="P:thiamine transmembrane transport"/>
    <property type="evidence" value="ECO:0007669"/>
    <property type="project" value="InterPro"/>
</dbReference>
<evidence type="ECO:0000256" key="8">
    <source>
        <dbReference type="ARBA" id="ARBA00022967"/>
    </source>
</evidence>
<keyword evidence="8" id="KW-1278">Translocase</keyword>